<evidence type="ECO:0000313" key="2">
    <source>
        <dbReference type="EMBL" id="KAK2558922.1"/>
    </source>
</evidence>
<keyword evidence="3" id="KW-1185">Reference proteome</keyword>
<comment type="caution">
    <text evidence="2">The sequence shown here is derived from an EMBL/GenBank/DDBJ whole genome shotgun (WGS) entry which is preliminary data.</text>
</comment>
<dbReference type="Pfam" id="PF00078">
    <property type="entry name" value="RVT_1"/>
    <property type="match status" value="1"/>
</dbReference>
<feature type="domain" description="Reverse transcriptase" evidence="1">
    <location>
        <begin position="74"/>
        <end position="182"/>
    </location>
</feature>
<accession>A0AAD9QCS6</accession>
<evidence type="ECO:0000259" key="1">
    <source>
        <dbReference type="Pfam" id="PF00078"/>
    </source>
</evidence>
<reference evidence="2" key="2">
    <citation type="journal article" date="2023" name="Science">
        <title>Genomic signatures of disease resistance in endangered staghorn corals.</title>
        <authorList>
            <person name="Vollmer S.V."/>
            <person name="Selwyn J.D."/>
            <person name="Despard B.A."/>
            <person name="Roesel C.L."/>
        </authorList>
    </citation>
    <scope>NUCLEOTIDE SEQUENCE</scope>
    <source>
        <strain evidence="2">K2</strain>
    </source>
</reference>
<name>A0AAD9QCS6_ACRCE</name>
<dbReference type="AlphaFoldDB" id="A0AAD9QCS6"/>
<organism evidence="2 3">
    <name type="scientific">Acropora cervicornis</name>
    <name type="common">Staghorn coral</name>
    <dbReference type="NCBI Taxonomy" id="6130"/>
    <lineage>
        <taxon>Eukaryota</taxon>
        <taxon>Metazoa</taxon>
        <taxon>Cnidaria</taxon>
        <taxon>Anthozoa</taxon>
        <taxon>Hexacorallia</taxon>
        <taxon>Scleractinia</taxon>
        <taxon>Astrocoeniina</taxon>
        <taxon>Acroporidae</taxon>
        <taxon>Acropora</taxon>
    </lineage>
</organism>
<dbReference type="InterPro" id="IPR000477">
    <property type="entry name" value="RT_dom"/>
</dbReference>
<gene>
    <name evidence="2" type="ORF">P5673_018540</name>
</gene>
<dbReference type="Proteomes" id="UP001249851">
    <property type="component" value="Unassembled WGS sequence"/>
</dbReference>
<evidence type="ECO:0000313" key="3">
    <source>
        <dbReference type="Proteomes" id="UP001249851"/>
    </source>
</evidence>
<proteinExistence type="predicted"/>
<sequence>MSSSNAACTLDPMPTWLIKRCSDVLMPVITQLLNLSLLEGHAPAPSKKAVVKTMLKKSGIDPMLKNYRPYLRALGPILFLIYASGLFKVVDKHPTNLHTYVDDTQLYVSFKPTSLANAVNAIEKCIADVRTWMASNLLFMNDSKTEFMIISSRKQIAKISVDSVKVGDAIIKPITSVRNLGVWFDQHMKMSDHIGKILQNPRILGRLKRKCCDC</sequence>
<protein>
    <recommendedName>
        <fullName evidence="1">Reverse transcriptase domain-containing protein</fullName>
    </recommendedName>
</protein>
<dbReference type="PANTHER" id="PTHR33332">
    <property type="entry name" value="REVERSE TRANSCRIPTASE DOMAIN-CONTAINING PROTEIN"/>
    <property type="match status" value="1"/>
</dbReference>
<reference evidence="2" key="1">
    <citation type="journal article" date="2023" name="G3 (Bethesda)">
        <title>Whole genome assembly and annotation of the endangered Caribbean coral Acropora cervicornis.</title>
        <authorList>
            <person name="Selwyn J.D."/>
            <person name="Vollmer S.V."/>
        </authorList>
    </citation>
    <scope>NUCLEOTIDE SEQUENCE</scope>
    <source>
        <strain evidence="2">K2</strain>
    </source>
</reference>
<dbReference type="EMBL" id="JARQWQ010000042">
    <property type="protein sequence ID" value="KAK2558922.1"/>
    <property type="molecule type" value="Genomic_DNA"/>
</dbReference>